<gene>
    <name evidence="4" type="primary">LOC120265766</name>
</gene>
<evidence type="ECO:0000256" key="2">
    <source>
        <dbReference type="SAM" id="SignalP"/>
    </source>
</evidence>
<organism evidence="3 4">
    <name type="scientific">Dioscorea cayennensis subsp. rotundata</name>
    <name type="common">White Guinea yam</name>
    <name type="synonym">Dioscorea rotundata</name>
    <dbReference type="NCBI Taxonomy" id="55577"/>
    <lineage>
        <taxon>Eukaryota</taxon>
        <taxon>Viridiplantae</taxon>
        <taxon>Streptophyta</taxon>
        <taxon>Embryophyta</taxon>
        <taxon>Tracheophyta</taxon>
        <taxon>Spermatophyta</taxon>
        <taxon>Magnoliopsida</taxon>
        <taxon>Liliopsida</taxon>
        <taxon>Dioscoreales</taxon>
        <taxon>Dioscoreaceae</taxon>
        <taxon>Dioscorea</taxon>
    </lineage>
</organism>
<name>A0AB40BTT0_DIOCR</name>
<dbReference type="GeneID" id="120265766"/>
<feature type="region of interest" description="Disordered" evidence="1">
    <location>
        <begin position="489"/>
        <end position="532"/>
    </location>
</feature>
<evidence type="ECO:0000313" key="4">
    <source>
        <dbReference type="RefSeq" id="XP_039129663.1"/>
    </source>
</evidence>
<reference evidence="4" key="1">
    <citation type="submission" date="2025-08" db="UniProtKB">
        <authorList>
            <consortium name="RefSeq"/>
        </authorList>
    </citation>
    <scope>IDENTIFICATION</scope>
</reference>
<keyword evidence="2" id="KW-0732">Signal</keyword>
<protein>
    <submittedName>
        <fullName evidence="4">Uncharacterized protein LOC120265766</fullName>
    </submittedName>
</protein>
<feature type="compositionally biased region" description="Polar residues" evidence="1">
    <location>
        <begin position="519"/>
        <end position="532"/>
    </location>
</feature>
<sequence length="916" mass="103648">MVGLSLKVVFSVVCIIDQLLMNFVSCGCSWCPPVKREQDRKFEQKSDKFWEFEEGSNRWVEVSLPFDLVSCINESCTKVGSIESKNKHKNHRYEHEPGLLVRKRVSLTLMTESSVWITGQSGSIFERFWNGVQWVIAPHELPTSAGHAVSVFIINQTILSLSEAGLLYQLQLNEHTQPIWTKLELISEANMDDARKEESPFVQIKSGLVSHDGERLYVTTTDKTLLEVSEVQPLRWYNHGRPLGGDVSAVADAGAVRPGVVFIISSNGDLYEFDKKSKPSWKKHIWSEELAEEISLIALPGSTLHGLVGAHSVSLFLLTKDGLLIERCLHKRKWKWRVHGAPEGHHLSSITAVEQNEQNEKHSSLFLTTTTGLLFEYQLPKHSAHFQGNRIDGLWVNHMHPHHAKVARGIRGVQMQLGRMIFALDDGRIGELHFTGIGGESHGPNQQSSLRRKASNQYEWSVLEVPETEGWNAEYCTDERGSSNCILGIKEMPADDDPNDSSSTIPAKRRKAQEKQDYISLSNHEGSSATESTNLLTKSIKTNFRMRAMHVDRSFFIITESGQTFEYLYADHVWLWLKHEHSTEMKGALGSYNGSLFFVDTHGSLLMRERDGNELSWINCTAMRKGRQVATGPPWDGTPGGMRRVTAEDALFLVNKKGRLIQFTVALRNFKWKDCGHPPDTKVAYIIDQEVLRMHIVFVIGRNGRIYQYNKLTELWHGHYQSPHLVLSRTPGTAMRPSHTSLIGSLFMISENGGLVEYQWSSVDGWEWVEHGTPSKDVILVGAPGPCFDNTQLFMIGSDGQVYRRHLDQKAWQWTGHDHPQIQNAEQGGMARTKDDEQCSVEDKAHRTNDFNGNCNEKVAPTRPIPLSEDAVIFELQDGRLAELRRPNAAEEWEWVRIIGTPTSQCLRNYWTAVAS</sequence>
<dbReference type="RefSeq" id="XP_039129663.1">
    <property type="nucleotide sequence ID" value="XM_039273729.1"/>
</dbReference>
<dbReference type="AlphaFoldDB" id="A0AB40BTT0"/>
<accession>A0AB40BTT0</accession>
<dbReference type="Gene3D" id="2.120.10.70">
    <property type="entry name" value="Fucose-specific lectin"/>
    <property type="match status" value="1"/>
</dbReference>
<feature type="signal peptide" evidence="2">
    <location>
        <begin position="1"/>
        <end position="26"/>
    </location>
</feature>
<dbReference type="SUPFAM" id="SSF89372">
    <property type="entry name" value="Fucose-specific lectin"/>
    <property type="match status" value="2"/>
</dbReference>
<keyword evidence="3" id="KW-1185">Reference proteome</keyword>
<dbReference type="PANTHER" id="PTHR36893">
    <property type="entry name" value="OS01G0275950 PROTEIN"/>
    <property type="match status" value="1"/>
</dbReference>
<evidence type="ECO:0000256" key="1">
    <source>
        <dbReference type="SAM" id="MobiDB-lite"/>
    </source>
</evidence>
<proteinExistence type="predicted"/>
<dbReference type="Proteomes" id="UP001515500">
    <property type="component" value="Chromosome 7"/>
</dbReference>
<feature type="chain" id="PRO_5044241786" evidence="2">
    <location>
        <begin position="27"/>
        <end position="916"/>
    </location>
</feature>
<dbReference type="PANTHER" id="PTHR36893:SF1">
    <property type="entry name" value="BULB-TYPE LECTIN DOMAIN-CONTAINING PROTEIN"/>
    <property type="match status" value="1"/>
</dbReference>
<evidence type="ECO:0000313" key="3">
    <source>
        <dbReference type="Proteomes" id="UP001515500"/>
    </source>
</evidence>
<dbReference type="PROSITE" id="PS51257">
    <property type="entry name" value="PROKAR_LIPOPROTEIN"/>
    <property type="match status" value="1"/>
</dbReference>